<accession>A0A8S1UVP3</accession>
<dbReference type="OrthoDB" id="10571391at2759"/>
<comment type="caution">
    <text evidence="1">The sequence shown here is derived from an EMBL/GenBank/DDBJ whole genome shotgun (WGS) entry which is preliminary data.</text>
</comment>
<evidence type="ECO:0000313" key="1">
    <source>
        <dbReference type="EMBL" id="CAD8168761.1"/>
    </source>
</evidence>
<sequence length="135" mass="16592">MLEQLNQQEKEMIDLLLKDYQEIFQLAFSQETQRNSYQLQEFITKKNFVNFQIYKNVSQLQDLSYKWKFEINKIGNQDMLEVEDSILYFQIERETTGIELLKYLKKYYKFQLNQFGMVFPKKQKQNQFDLVIQEK</sequence>
<name>A0A8S1UVP3_PAROT</name>
<keyword evidence="2" id="KW-1185">Reference proteome</keyword>
<dbReference type="AlphaFoldDB" id="A0A8S1UVP3"/>
<dbReference type="EMBL" id="CAJJDP010000052">
    <property type="protein sequence ID" value="CAD8168761.1"/>
    <property type="molecule type" value="Genomic_DNA"/>
</dbReference>
<organism evidence="1 2">
    <name type="scientific">Paramecium octaurelia</name>
    <dbReference type="NCBI Taxonomy" id="43137"/>
    <lineage>
        <taxon>Eukaryota</taxon>
        <taxon>Sar</taxon>
        <taxon>Alveolata</taxon>
        <taxon>Ciliophora</taxon>
        <taxon>Intramacronucleata</taxon>
        <taxon>Oligohymenophorea</taxon>
        <taxon>Peniculida</taxon>
        <taxon>Parameciidae</taxon>
        <taxon>Paramecium</taxon>
    </lineage>
</organism>
<reference evidence="1" key="1">
    <citation type="submission" date="2021-01" db="EMBL/GenBank/DDBJ databases">
        <authorList>
            <consortium name="Genoscope - CEA"/>
            <person name="William W."/>
        </authorList>
    </citation>
    <scope>NUCLEOTIDE SEQUENCE</scope>
</reference>
<dbReference type="Proteomes" id="UP000683925">
    <property type="component" value="Unassembled WGS sequence"/>
</dbReference>
<evidence type="ECO:0000313" key="2">
    <source>
        <dbReference type="Proteomes" id="UP000683925"/>
    </source>
</evidence>
<proteinExistence type="predicted"/>
<protein>
    <submittedName>
        <fullName evidence="1">Uncharacterized protein</fullName>
    </submittedName>
</protein>
<gene>
    <name evidence="1" type="ORF">POCTA_138.1.T0520155</name>
</gene>